<dbReference type="Proteomes" id="UP000250235">
    <property type="component" value="Unassembled WGS sequence"/>
</dbReference>
<dbReference type="EMBL" id="KQ995301">
    <property type="protein sequence ID" value="KZV47358.1"/>
    <property type="molecule type" value="Genomic_DNA"/>
</dbReference>
<evidence type="ECO:0000313" key="1">
    <source>
        <dbReference type="EMBL" id="KZV47358.1"/>
    </source>
</evidence>
<protein>
    <submittedName>
        <fullName evidence="1">Uncharacterized protein</fullName>
    </submittedName>
</protein>
<gene>
    <name evidence="1" type="ORF">F511_35629</name>
</gene>
<proteinExistence type="predicted"/>
<organism evidence="1 2">
    <name type="scientific">Dorcoceras hygrometricum</name>
    <dbReference type="NCBI Taxonomy" id="472368"/>
    <lineage>
        <taxon>Eukaryota</taxon>
        <taxon>Viridiplantae</taxon>
        <taxon>Streptophyta</taxon>
        <taxon>Embryophyta</taxon>
        <taxon>Tracheophyta</taxon>
        <taxon>Spermatophyta</taxon>
        <taxon>Magnoliopsida</taxon>
        <taxon>eudicotyledons</taxon>
        <taxon>Gunneridae</taxon>
        <taxon>Pentapetalae</taxon>
        <taxon>asterids</taxon>
        <taxon>lamiids</taxon>
        <taxon>Lamiales</taxon>
        <taxon>Gesneriaceae</taxon>
        <taxon>Didymocarpoideae</taxon>
        <taxon>Trichosporeae</taxon>
        <taxon>Loxocarpinae</taxon>
        <taxon>Dorcoceras</taxon>
    </lineage>
</organism>
<keyword evidence="2" id="KW-1185">Reference proteome</keyword>
<reference evidence="1 2" key="1">
    <citation type="journal article" date="2015" name="Proc. Natl. Acad. Sci. U.S.A.">
        <title>The resurrection genome of Boea hygrometrica: A blueprint for survival of dehydration.</title>
        <authorList>
            <person name="Xiao L."/>
            <person name="Yang G."/>
            <person name="Zhang L."/>
            <person name="Yang X."/>
            <person name="Zhao S."/>
            <person name="Ji Z."/>
            <person name="Zhou Q."/>
            <person name="Hu M."/>
            <person name="Wang Y."/>
            <person name="Chen M."/>
            <person name="Xu Y."/>
            <person name="Jin H."/>
            <person name="Xiao X."/>
            <person name="Hu G."/>
            <person name="Bao F."/>
            <person name="Hu Y."/>
            <person name="Wan P."/>
            <person name="Li L."/>
            <person name="Deng X."/>
            <person name="Kuang T."/>
            <person name="Xiang C."/>
            <person name="Zhu J.K."/>
            <person name="Oliver M.J."/>
            <person name="He Y."/>
        </authorList>
    </citation>
    <scope>NUCLEOTIDE SEQUENCE [LARGE SCALE GENOMIC DNA]</scope>
    <source>
        <strain evidence="2">cv. XS01</strain>
    </source>
</reference>
<accession>A0A2Z7CK90</accession>
<name>A0A2Z7CK90_9LAMI</name>
<evidence type="ECO:0000313" key="2">
    <source>
        <dbReference type="Proteomes" id="UP000250235"/>
    </source>
</evidence>
<dbReference type="AlphaFoldDB" id="A0A2Z7CK90"/>
<sequence>MDRIRRRSSRSTVEVPILSWNWPPHAIAEHRTHIAPHNAGPWCIPCVPVANRVSYCAGGRRLCAHVSAGIARLLRSRHQALPALVDTRARTLCTGLRAPVAPPTCTRRPSCMHLSRTTCRTRAGGEAPPMRRCRGGYATMEYES</sequence>